<dbReference type="CDD" id="cd04279">
    <property type="entry name" value="ZnMc_MMP_like_1"/>
    <property type="match status" value="1"/>
</dbReference>
<proteinExistence type="predicted"/>
<gene>
    <name evidence="3" type="ORF">H6G59_15270</name>
</gene>
<keyword evidence="4" id="KW-1185">Reference proteome</keyword>
<dbReference type="Gene3D" id="3.40.390.10">
    <property type="entry name" value="Collagenase (Catalytic Domain)"/>
    <property type="match status" value="1"/>
</dbReference>
<feature type="domain" description="Peptidase metallopeptidase" evidence="2">
    <location>
        <begin position="100"/>
        <end position="259"/>
    </location>
</feature>
<dbReference type="RefSeq" id="WP_190715828.1">
    <property type="nucleotide sequence ID" value="NZ_JACJST010000013.1"/>
</dbReference>
<dbReference type="Proteomes" id="UP000640531">
    <property type="component" value="Unassembled WGS sequence"/>
</dbReference>
<evidence type="ECO:0000313" key="4">
    <source>
        <dbReference type="Proteomes" id="UP000640531"/>
    </source>
</evidence>
<dbReference type="InterPro" id="IPR006026">
    <property type="entry name" value="Peptidase_Metallo"/>
</dbReference>
<dbReference type="SUPFAM" id="SSF55486">
    <property type="entry name" value="Metalloproteases ('zincins'), catalytic domain"/>
    <property type="match status" value="1"/>
</dbReference>
<dbReference type="EMBL" id="JACJST010000013">
    <property type="protein sequence ID" value="MBD2569233.1"/>
    <property type="molecule type" value="Genomic_DNA"/>
</dbReference>
<organism evidence="3 4">
    <name type="scientific">Anabaena lutea FACHB-196</name>
    <dbReference type="NCBI Taxonomy" id="2692881"/>
    <lineage>
        <taxon>Bacteria</taxon>
        <taxon>Bacillati</taxon>
        <taxon>Cyanobacteriota</taxon>
        <taxon>Cyanophyceae</taxon>
        <taxon>Nostocales</taxon>
        <taxon>Nostocaceae</taxon>
        <taxon>Anabaena</taxon>
    </lineage>
</organism>
<comment type="caution">
    <text evidence="3">The sequence shown here is derived from an EMBL/GenBank/DDBJ whole genome shotgun (WGS) entry which is preliminary data.</text>
</comment>
<feature type="transmembrane region" description="Helical" evidence="1">
    <location>
        <begin position="21"/>
        <end position="41"/>
    </location>
</feature>
<accession>A0ABR8FGF2</accession>
<sequence length="265" mass="29968">MGKITQNLISKTRTNLVLQRLLAVLTLAIMTGLLIICTNFQTRAVVNSKFRDVAYNISTSYSLEEKFIQKVHPLPSTLASWENKTNSGDYFDKITPTEVGYLIWSSFPVRVKIEIPTGISAEQSQLWVNNVLQAVQEWSVYLPLEVVEKAEIADIQIFRKAPPLQIEPNSKIPRARSALTSYETYTNINNILLHRFTILLSPNQTGEYAKAAARHELGHALGIWGHSPLQTDVLYFSQVRKPPSISARDVNTLKRIYEQPTSLGW</sequence>
<reference evidence="3 4" key="1">
    <citation type="journal article" date="2020" name="ISME J.">
        <title>Comparative genomics reveals insights into cyanobacterial evolution and habitat adaptation.</title>
        <authorList>
            <person name="Chen M.Y."/>
            <person name="Teng W.K."/>
            <person name="Zhao L."/>
            <person name="Hu C.X."/>
            <person name="Zhou Y.K."/>
            <person name="Han B.P."/>
            <person name="Song L.R."/>
            <person name="Shu W.S."/>
        </authorList>
    </citation>
    <scope>NUCLEOTIDE SEQUENCE [LARGE SCALE GENOMIC DNA]</scope>
    <source>
        <strain evidence="3 4">FACHB-196</strain>
    </source>
</reference>
<evidence type="ECO:0000259" key="2">
    <source>
        <dbReference type="SMART" id="SM00235"/>
    </source>
</evidence>
<dbReference type="InterPro" id="IPR024079">
    <property type="entry name" value="MetalloPept_cat_dom_sf"/>
</dbReference>
<protein>
    <submittedName>
        <fullName evidence="3">Peptidase</fullName>
    </submittedName>
</protein>
<evidence type="ECO:0000256" key="1">
    <source>
        <dbReference type="SAM" id="Phobius"/>
    </source>
</evidence>
<keyword evidence="1" id="KW-1133">Transmembrane helix</keyword>
<name>A0ABR8FGF2_9NOST</name>
<keyword evidence="1" id="KW-0812">Transmembrane</keyword>
<evidence type="ECO:0000313" key="3">
    <source>
        <dbReference type="EMBL" id="MBD2569233.1"/>
    </source>
</evidence>
<dbReference type="SMART" id="SM00235">
    <property type="entry name" value="ZnMc"/>
    <property type="match status" value="1"/>
</dbReference>
<keyword evidence="1" id="KW-0472">Membrane</keyword>